<dbReference type="GO" id="GO:0003964">
    <property type="term" value="F:RNA-directed DNA polymerase activity"/>
    <property type="evidence" value="ECO:0007669"/>
    <property type="project" value="UniProtKB-KW"/>
</dbReference>
<dbReference type="PANTHER" id="PTHR33116">
    <property type="entry name" value="REVERSE TRANSCRIPTASE ZINC-BINDING DOMAIN-CONTAINING PROTEIN-RELATED-RELATED"/>
    <property type="match status" value="1"/>
</dbReference>
<keyword evidence="2" id="KW-0695">RNA-directed DNA polymerase</keyword>
<reference evidence="2" key="2">
    <citation type="submission" date="2022-01" db="EMBL/GenBank/DDBJ databases">
        <authorList>
            <person name="Yamashiro T."/>
            <person name="Shiraishi A."/>
            <person name="Satake H."/>
            <person name="Nakayama K."/>
        </authorList>
    </citation>
    <scope>NUCLEOTIDE SEQUENCE</scope>
</reference>
<accession>A0ABQ4YHN5</accession>
<feature type="domain" description="Reverse transcriptase zinc-binding" evidence="1">
    <location>
        <begin position="226"/>
        <end position="312"/>
    </location>
</feature>
<keyword evidence="2" id="KW-0808">Transferase</keyword>
<dbReference type="Pfam" id="PF13966">
    <property type="entry name" value="zf-RVT"/>
    <property type="match status" value="1"/>
</dbReference>
<organism evidence="2 3">
    <name type="scientific">Tanacetum coccineum</name>
    <dbReference type="NCBI Taxonomy" id="301880"/>
    <lineage>
        <taxon>Eukaryota</taxon>
        <taxon>Viridiplantae</taxon>
        <taxon>Streptophyta</taxon>
        <taxon>Embryophyta</taxon>
        <taxon>Tracheophyta</taxon>
        <taxon>Spermatophyta</taxon>
        <taxon>Magnoliopsida</taxon>
        <taxon>eudicotyledons</taxon>
        <taxon>Gunneridae</taxon>
        <taxon>Pentapetalae</taxon>
        <taxon>asterids</taxon>
        <taxon>campanulids</taxon>
        <taxon>Asterales</taxon>
        <taxon>Asteraceae</taxon>
        <taxon>Asteroideae</taxon>
        <taxon>Anthemideae</taxon>
        <taxon>Anthemidinae</taxon>
        <taxon>Tanacetum</taxon>
    </lineage>
</organism>
<evidence type="ECO:0000313" key="2">
    <source>
        <dbReference type="EMBL" id="GJS77284.1"/>
    </source>
</evidence>
<keyword evidence="3" id="KW-1185">Reference proteome</keyword>
<evidence type="ECO:0000259" key="1">
    <source>
        <dbReference type="Pfam" id="PF13966"/>
    </source>
</evidence>
<gene>
    <name evidence="2" type="ORF">Tco_0727165</name>
</gene>
<comment type="caution">
    <text evidence="2">The sequence shown here is derived from an EMBL/GenBank/DDBJ whole genome shotgun (WGS) entry which is preliminary data.</text>
</comment>
<evidence type="ECO:0000313" key="3">
    <source>
        <dbReference type="Proteomes" id="UP001151760"/>
    </source>
</evidence>
<keyword evidence="2" id="KW-0548">Nucleotidyltransferase</keyword>
<dbReference type="Proteomes" id="UP001151760">
    <property type="component" value="Unassembled WGS sequence"/>
</dbReference>
<dbReference type="PANTHER" id="PTHR33116:SF76">
    <property type="entry name" value="DUF4283 DOMAIN-CONTAINING PROTEIN"/>
    <property type="match status" value="1"/>
</dbReference>
<name>A0ABQ4YHN5_9ASTR</name>
<sequence>MVQRMAHGLRLIWIDCHGNSKKFSVSQVWDDIRMRDSKVKWRKLKTQDLIPAWDVSANLGVVCSLCETVPDSHDHMSKVAWEIVCLLKDEGGLGIRRLECFNSALMAAHVWKLLTLKKSLWRKILKLRPSIRRFIWSKIGNGLNTSLWYDKWNDLDHIASIVSPRDIARAGLSLQAKVSDVITQGTWVWPAELIAKYPTLDNYIVPINNDLDRLIWIDCHGNSKKFSVSQVWDDIRMRDSKVKWYSMVWFPSCIPRHAIHLWLIIRRKLKTQDLIPAWDVSANLGVVCSLCETVPDSHDHMFFECSFSRGIWTNQLADDESKSVERLARLRISPDAFCLDLMLVLSCCVIFDLEPFHFDFDCNSEIFKSFPCLSCCLCHLAILCLDQHAYTMQHLERLLTISLNNRCLDNLDNF</sequence>
<dbReference type="EMBL" id="BQNB010010436">
    <property type="protein sequence ID" value="GJS77284.1"/>
    <property type="molecule type" value="Genomic_DNA"/>
</dbReference>
<dbReference type="InterPro" id="IPR026960">
    <property type="entry name" value="RVT-Znf"/>
</dbReference>
<proteinExistence type="predicted"/>
<reference evidence="2" key="1">
    <citation type="journal article" date="2022" name="Int. J. Mol. Sci.">
        <title>Draft Genome of Tanacetum Coccineum: Genomic Comparison of Closely Related Tanacetum-Family Plants.</title>
        <authorList>
            <person name="Yamashiro T."/>
            <person name="Shiraishi A."/>
            <person name="Nakayama K."/>
            <person name="Satake H."/>
        </authorList>
    </citation>
    <scope>NUCLEOTIDE SEQUENCE</scope>
</reference>
<protein>
    <submittedName>
        <fullName evidence="2">Reverse transcriptase domain, reverse transcriptase zinc-binding domain protein</fullName>
    </submittedName>
</protein>